<dbReference type="Proteomes" id="UP001595683">
    <property type="component" value="Unassembled WGS sequence"/>
</dbReference>
<proteinExistence type="predicted"/>
<sequence>MTLLSEYLDAGTLLIINGLIALLSVLALVFAALRIANPEDRRGAMFLAAGYALMALGFGVLISPIFIPGLGSGALWGNALLDLGTIANFLALNAIFHRRGAEFWVLPAAIVMAIAELAIVARIGPDMRAMVALGAGLRACVTMATVFSLWHCNDPSRRPIALILAGFHGAWVVMLVLRIAWWLGNDANGVGHDPTSAFGLTARLLLTWAITPCYLWMIKREVDAELIRYARQDPLTGVANRRVVWQMGEARCNRARGKVGVIAIDIDHFKHINDRYGHGSGDAMLRLVADVLAQNLRSGDVLGRIGGEEFLILLADEAVEMRAALAERLRQAVADAALTLPDGQPLSCTISLGHAAVALPGPGWDATVQAADRALYAAKHGGRNRVMDAAQLAA</sequence>
<feature type="transmembrane region" description="Helical" evidence="3">
    <location>
        <begin position="45"/>
        <end position="67"/>
    </location>
</feature>
<evidence type="ECO:0000313" key="5">
    <source>
        <dbReference type="EMBL" id="MFC3669929.1"/>
    </source>
</evidence>
<keyword evidence="5" id="KW-0808">Transferase</keyword>
<dbReference type="Pfam" id="PF00990">
    <property type="entry name" value="GGDEF"/>
    <property type="match status" value="1"/>
</dbReference>
<dbReference type="EC" id="2.7.7.65" evidence="1"/>
<feature type="transmembrane region" description="Helical" evidence="3">
    <location>
        <begin position="73"/>
        <end position="96"/>
    </location>
</feature>
<evidence type="ECO:0000259" key="4">
    <source>
        <dbReference type="PROSITE" id="PS50887"/>
    </source>
</evidence>
<comment type="caution">
    <text evidence="5">The sequence shown here is derived from an EMBL/GenBank/DDBJ whole genome shotgun (WGS) entry which is preliminary data.</text>
</comment>
<keyword evidence="3" id="KW-1133">Transmembrane helix</keyword>
<feature type="transmembrane region" description="Helical" evidence="3">
    <location>
        <begin position="196"/>
        <end position="218"/>
    </location>
</feature>
<keyword evidence="5" id="KW-0548">Nucleotidyltransferase</keyword>
<dbReference type="RefSeq" id="WP_191324438.1">
    <property type="nucleotide sequence ID" value="NZ_BMZP01000009.1"/>
</dbReference>
<dbReference type="PANTHER" id="PTHR45138:SF9">
    <property type="entry name" value="DIGUANYLATE CYCLASE DGCM-RELATED"/>
    <property type="match status" value="1"/>
</dbReference>
<dbReference type="GO" id="GO:0052621">
    <property type="term" value="F:diguanylate cyclase activity"/>
    <property type="evidence" value="ECO:0007669"/>
    <property type="project" value="UniProtKB-EC"/>
</dbReference>
<feature type="transmembrane region" description="Helical" evidence="3">
    <location>
        <begin position="162"/>
        <end position="184"/>
    </location>
</feature>
<accession>A0ABV7UXN2</accession>
<keyword evidence="6" id="KW-1185">Reference proteome</keyword>
<reference evidence="6" key="1">
    <citation type="journal article" date="2019" name="Int. J. Syst. Evol. Microbiol.">
        <title>The Global Catalogue of Microorganisms (GCM) 10K type strain sequencing project: providing services to taxonomists for standard genome sequencing and annotation.</title>
        <authorList>
            <consortium name="The Broad Institute Genomics Platform"/>
            <consortium name="The Broad Institute Genome Sequencing Center for Infectious Disease"/>
            <person name="Wu L."/>
            <person name="Ma J."/>
        </authorList>
    </citation>
    <scope>NUCLEOTIDE SEQUENCE [LARGE SCALE GENOMIC DNA]</scope>
    <source>
        <strain evidence="6">KCTC 42224</strain>
    </source>
</reference>
<dbReference type="InterPro" id="IPR050469">
    <property type="entry name" value="Diguanylate_Cyclase"/>
</dbReference>
<dbReference type="InterPro" id="IPR043128">
    <property type="entry name" value="Rev_trsase/Diguanyl_cyclase"/>
</dbReference>
<organism evidence="5 6">
    <name type="scientific">Novosphingobium pokkalii</name>
    <dbReference type="NCBI Taxonomy" id="1770194"/>
    <lineage>
        <taxon>Bacteria</taxon>
        <taxon>Pseudomonadati</taxon>
        <taxon>Pseudomonadota</taxon>
        <taxon>Alphaproteobacteria</taxon>
        <taxon>Sphingomonadales</taxon>
        <taxon>Sphingomonadaceae</taxon>
        <taxon>Novosphingobium</taxon>
    </lineage>
</organism>
<comment type="catalytic activity">
    <reaction evidence="2">
        <text>2 GTP = 3',3'-c-di-GMP + 2 diphosphate</text>
        <dbReference type="Rhea" id="RHEA:24898"/>
        <dbReference type="ChEBI" id="CHEBI:33019"/>
        <dbReference type="ChEBI" id="CHEBI:37565"/>
        <dbReference type="ChEBI" id="CHEBI:58805"/>
        <dbReference type="EC" id="2.7.7.65"/>
    </reaction>
</comment>
<protein>
    <recommendedName>
        <fullName evidence="1">diguanylate cyclase</fullName>
        <ecNumber evidence="1">2.7.7.65</ecNumber>
    </recommendedName>
</protein>
<dbReference type="SMART" id="SM00267">
    <property type="entry name" value="GGDEF"/>
    <property type="match status" value="1"/>
</dbReference>
<dbReference type="Gene3D" id="3.30.70.270">
    <property type="match status" value="1"/>
</dbReference>
<keyword evidence="3" id="KW-0812">Transmembrane</keyword>
<dbReference type="PANTHER" id="PTHR45138">
    <property type="entry name" value="REGULATORY COMPONENTS OF SENSORY TRANSDUCTION SYSTEM"/>
    <property type="match status" value="1"/>
</dbReference>
<evidence type="ECO:0000256" key="1">
    <source>
        <dbReference type="ARBA" id="ARBA00012528"/>
    </source>
</evidence>
<evidence type="ECO:0000256" key="2">
    <source>
        <dbReference type="ARBA" id="ARBA00034247"/>
    </source>
</evidence>
<dbReference type="PROSITE" id="PS50887">
    <property type="entry name" value="GGDEF"/>
    <property type="match status" value="1"/>
</dbReference>
<name>A0ABV7UXN2_9SPHN</name>
<feature type="transmembrane region" description="Helical" evidence="3">
    <location>
        <begin position="103"/>
        <end position="123"/>
    </location>
</feature>
<dbReference type="SUPFAM" id="SSF55073">
    <property type="entry name" value="Nucleotide cyclase"/>
    <property type="match status" value="1"/>
</dbReference>
<feature type="transmembrane region" description="Helical" evidence="3">
    <location>
        <begin position="129"/>
        <end position="150"/>
    </location>
</feature>
<evidence type="ECO:0000313" key="6">
    <source>
        <dbReference type="Proteomes" id="UP001595683"/>
    </source>
</evidence>
<feature type="domain" description="GGDEF" evidence="4">
    <location>
        <begin position="257"/>
        <end position="391"/>
    </location>
</feature>
<dbReference type="InterPro" id="IPR029787">
    <property type="entry name" value="Nucleotide_cyclase"/>
</dbReference>
<evidence type="ECO:0000256" key="3">
    <source>
        <dbReference type="SAM" id="Phobius"/>
    </source>
</evidence>
<dbReference type="NCBIfam" id="TIGR00254">
    <property type="entry name" value="GGDEF"/>
    <property type="match status" value="1"/>
</dbReference>
<feature type="transmembrane region" description="Helical" evidence="3">
    <location>
        <begin position="12"/>
        <end position="33"/>
    </location>
</feature>
<gene>
    <name evidence="5" type="ORF">ACFOOT_00690</name>
</gene>
<dbReference type="InterPro" id="IPR000160">
    <property type="entry name" value="GGDEF_dom"/>
</dbReference>
<keyword evidence="3" id="KW-0472">Membrane</keyword>
<dbReference type="EMBL" id="JBHRYE010000002">
    <property type="protein sequence ID" value="MFC3669929.1"/>
    <property type="molecule type" value="Genomic_DNA"/>
</dbReference>
<dbReference type="CDD" id="cd01949">
    <property type="entry name" value="GGDEF"/>
    <property type="match status" value="1"/>
</dbReference>